<reference evidence="5" key="1">
    <citation type="journal article" date="2020" name="Nat. Commun.">
        <title>Genome assembly of wild tea tree DASZ reveals pedigree and selection history of tea varieties.</title>
        <authorList>
            <person name="Zhang W."/>
            <person name="Zhang Y."/>
            <person name="Qiu H."/>
            <person name="Guo Y."/>
            <person name="Wan H."/>
            <person name="Zhang X."/>
            <person name="Scossa F."/>
            <person name="Alseekh S."/>
            <person name="Zhang Q."/>
            <person name="Wang P."/>
            <person name="Xu L."/>
            <person name="Schmidt M.H."/>
            <person name="Jia X."/>
            <person name="Li D."/>
            <person name="Zhu A."/>
            <person name="Guo F."/>
            <person name="Chen W."/>
            <person name="Ni D."/>
            <person name="Usadel B."/>
            <person name="Fernie A.R."/>
            <person name="Wen W."/>
        </authorList>
    </citation>
    <scope>NUCLEOTIDE SEQUENCE [LARGE SCALE GENOMIC DNA]</scope>
    <source>
        <strain evidence="5">cv. G240</strain>
    </source>
</reference>
<feature type="compositionally biased region" description="Pro residues" evidence="2">
    <location>
        <begin position="551"/>
        <end position="561"/>
    </location>
</feature>
<organism evidence="4 5">
    <name type="scientific">Camellia sinensis</name>
    <name type="common">Tea plant</name>
    <name type="synonym">Thea sinensis</name>
    <dbReference type="NCBI Taxonomy" id="4442"/>
    <lineage>
        <taxon>Eukaryota</taxon>
        <taxon>Viridiplantae</taxon>
        <taxon>Streptophyta</taxon>
        <taxon>Embryophyta</taxon>
        <taxon>Tracheophyta</taxon>
        <taxon>Spermatophyta</taxon>
        <taxon>Magnoliopsida</taxon>
        <taxon>eudicotyledons</taxon>
        <taxon>Gunneridae</taxon>
        <taxon>Pentapetalae</taxon>
        <taxon>asterids</taxon>
        <taxon>Ericales</taxon>
        <taxon>Theaceae</taxon>
        <taxon>Camellia</taxon>
    </lineage>
</organism>
<feature type="region of interest" description="Disordered" evidence="2">
    <location>
        <begin position="458"/>
        <end position="482"/>
    </location>
</feature>
<feature type="compositionally biased region" description="Basic residues" evidence="2">
    <location>
        <begin position="471"/>
        <end position="482"/>
    </location>
</feature>
<reference evidence="4 5" key="2">
    <citation type="submission" date="2020-07" db="EMBL/GenBank/DDBJ databases">
        <title>Genome assembly of wild tea tree DASZ reveals pedigree and selection history of tea varieties.</title>
        <authorList>
            <person name="Zhang W."/>
        </authorList>
    </citation>
    <scope>NUCLEOTIDE SEQUENCE [LARGE SCALE GENOMIC DNA]</scope>
    <source>
        <strain evidence="5">cv. G240</strain>
        <tissue evidence="4">Leaf</tissue>
    </source>
</reference>
<dbReference type="EMBL" id="JACBKZ010000002">
    <property type="protein sequence ID" value="KAF5956818.1"/>
    <property type="molecule type" value="Genomic_DNA"/>
</dbReference>
<dbReference type="InterPro" id="IPR040256">
    <property type="entry name" value="At4g02000-like"/>
</dbReference>
<sequence>MSKRERRSPLTLADTQQITLSTHVSWVDSETIVVSAGSGGMGLFSAATEELRHRVKNMIELWSHWLKNEGNEDNYPTTQWQFKDAIAIEETNSICLVNECGDFGFLDLRSIDISVRWCLNNSTNREILGNRIGRLVRVEAHTEGLIRVEIDTQQPLPRGLWLHRGQGQSNSWLTFKYEKLSDFCYDCGRLGHENHTCKFVSKEQGASFGYGPGLRTGNAGPTSLPIEHYHRRVDDLEASLSLTLTSRRTAVPPPPLSKLASDNPDQGPTSQPELFLPRSSSSTLGTPMRTTPEQEQHQNTPSPALPSGGPTPTTSVSDSRQLHSFLPSPVGPVHNPLIVMDHTAHPLIQVVDIGQPTKVGLPTDTNYYITEPPDSPCHSGALQGMNSKFLPAPLGDTGPLNPAHPSEGGLSIALQQLSLKRKVIGELEWDLHRTKVQKVGLSVPLLKAPSNTHIQATRRATRENTVDACKKPGRRGRSSGKRVAHPLSTNLVEVLVQDAVRANTTAQGCTAPFLSWVMSRLNGLWWRALKRHKINVDSQLELSGDGATPDNPDPPRGPPIYGPTIKVETPMSKNVLTKLWPRWAGGICSLLRRSRFGNNRIKIKALKEEIQAIQACPHSDVRSEKITEL</sequence>
<feature type="region of interest" description="Disordered" evidence="2">
    <location>
        <begin position="541"/>
        <end position="563"/>
    </location>
</feature>
<evidence type="ECO:0000259" key="3">
    <source>
        <dbReference type="PROSITE" id="PS50158"/>
    </source>
</evidence>
<accession>A0A7J7HY19</accession>
<keyword evidence="1" id="KW-0479">Metal-binding</keyword>
<gene>
    <name evidence="4" type="ORF">HYC85_004043</name>
</gene>
<dbReference type="PROSITE" id="PS50158">
    <property type="entry name" value="ZF_CCHC"/>
    <property type="match status" value="1"/>
</dbReference>
<dbReference type="Pfam" id="PF25279">
    <property type="entry name" value="Beta_prop_At2g24240"/>
    <property type="match status" value="1"/>
</dbReference>
<dbReference type="GO" id="GO:0008270">
    <property type="term" value="F:zinc ion binding"/>
    <property type="evidence" value="ECO:0007669"/>
    <property type="project" value="UniProtKB-KW"/>
</dbReference>
<evidence type="ECO:0000313" key="4">
    <source>
        <dbReference type="EMBL" id="KAF5956818.1"/>
    </source>
</evidence>
<dbReference type="Proteomes" id="UP000593564">
    <property type="component" value="Unassembled WGS sequence"/>
</dbReference>
<feature type="region of interest" description="Disordered" evidence="2">
    <location>
        <begin position="244"/>
        <end position="328"/>
    </location>
</feature>
<dbReference type="AlphaFoldDB" id="A0A7J7HY19"/>
<name>A0A7J7HY19_CAMSI</name>
<feature type="domain" description="CCHC-type" evidence="3">
    <location>
        <begin position="184"/>
        <end position="198"/>
    </location>
</feature>
<dbReference type="InterPro" id="IPR057441">
    <property type="entry name" value="Beta_prop_At2g24240"/>
</dbReference>
<feature type="compositionally biased region" description="Polar residues" evidence="2">
    <location>
        <begin position="310"/>
        <end position="319"/>
    </location>
</feature>
<proteinExistence type="predicted"/>
<keyword evidence="1" id="KW-0863">Zinc-finger</keyword>
<dbReference type="InterPro" id="IPR025836">
    <property type="entry name" value="Zn_knuckle_CX2CX4HX4C"/>
</dbReference>
<protein>
    <recommendedName>
        <fullName evidence="3">CCHC-type domain-containing protein</fullName>
    </recommendedName>
</protein>
<evidence type="ECO:0000256" key="2">
    <source>
        <dbReference type="SAM" id="MobiDB-lite"/>
    </source>
</evidence>
<evidence type="ECO:0000313" key="5">
    <source>
        <dbReference type="Proteomes" id="UP000593564"/>
    </source>
</evidence>
<keyword evidence="5" id="KW-1185">Reference proteome</keyword>
<evidence type="ECO:0000256" key="1">
    <source>
        <dbReference type="PROSITE-ProRule" id="PRU00047"/>
    </source>
</evidence>
<keyword evidence="1" id="KW-0862">Zinc</keyword>
<dbReference type="PANTHER" id="PTHR31286:SF178">
    <property type="entry name" value="DUF4283 DOMAIN-CONTAINING PROTEIN"/>
    <property type="match status" value="1"/>
</dbReference>
<dbReference type="GO" id="GO:0003676">
    <property type="term" value="F:nucleic acid binding"/>
    <property type="evidence" value="ECO:0007669"/>
    <property type="project" value="InterPro"/>
</dbReference>
<dbReference type="InterPro" id="IPR001878">
    <property type="entry name" value="Znf_CCHC"/>
</dbReference>
<dbReference type="Pfam" id="PF14392">
    <property type="entry name" value="zf-CCHC_4"/>
    <property type="match status" value="1"/>
</dbReference>
<feature type="compositionally biased region" description="Polar residues" evidence="2">
    <location>
        <begin position="263"/>
        <end position="302"/>
    </location>
</feature>
<feature type="compositionally biased region" description="Basic and acidic residues" evidence="2">
    <location>
        <begin position="460"/>
        <end position="470"/>
    </location>
</feature>
<dbReference type="PANTHER" id="PTHR31286">
    <property type="entry name" value="GLYCINE-RICH CELL WALL STRUCTURAL PROTEIN 1.8-LIKE"/>
    <property type="match status" value="1"/>
</dbReference>
<comment type="caution">
    <text evidence="4">The sequence shown here is derived from an EMBL/GenBank/DDBJ whole genome shotgun (WGS) entry which is preliminary data.</text>
</comment>